<dbReference type="InterPro" id="IPR009060">
    <property type="entry name" value="UBA-like_sf"/>
</dbReference>
<dbReference type="InterPro" id="IPR015360">
    <property type="entry name" value="XPC-bd"/>
</dbReference>
<gene>
    <name evidence="10" type="ORF">CARUB_v10005026mg</name>
</gene>
<dbReference type="KEGG" id="crb:17879100"/>
<dbReference type="AlphaFoldDB" id="R0F5Q2"/>
<dbReference type="Gene3D" id="3.10.20.90">
    <property type="entry name" value="Phosphatidylinositol 3-kinase Catalytic Subunit, Chain A, domain 1"/>
    <property type="match status" value="1"/>
</dbReference>
<dbReference type="eggNOG" id="KOG0011">
    <property type="taxonomic scope" value="Eukaryota"/>
</dbReference>
<keyword evidence="3 6" id="KW-0227">DNA damage</keyword>
<dbReference type="GO" id="GO:0006289">
    <property type="term" value="P:nucleotide-excision repair"/>
    <property type="evidence" value="ECO:0007669"/>
    <property type="project" value="UniProtKB-UniRule"/>
</dbReference>
<dbReference type="SMART" id="SM00165">
    <property type="entry name" value="UBA"/>
    <property type="match status" value="2"/>
</dbReference>
<dbReference type="GO" id="GO:0005829">
    <property type="term" value="C:cytosol"/>
    <property type="evidence" value="ECO:0007669"/>
    <property type="project" value="TreeGrafter"/>
</dbReference>
<dbReference type="FunFam" id="1.10.8.10:FF:000003">
    <property type="entry name" value="UV excision repair protein RAD23 homolog"/>
    <property type="match status" value="1"/>
</dbReference>
<dbReference type="FunFam" id="1.10.10.540:FF:000001">
    <property type="entry name" value="UV excision repair protein RAD23 B"/>
    <property type="match status" value="1"/>
</dbReference>
<dbReference type="STRING" id="81985.R0F5Q2"/>
<evidence type="ECO:0000313" key="10">
    <source>
        <dbReference type="EMBL" id="EOA16806.1"/>
    </source>
</evidence>
<dbReference type="GO" id="GO:0005654">
    <property type="term" value="C:nucleoplasm"/>
    <property type="evidence" value="ECO:0007669"/>
    <property type="project" value="TreeGrafter"/>
</dbReference>
<dbReference type="InterPro" id="IPR036353">
    <property type="entry name" value="XPC-bd_sf"/>
</dbReference>
<dbReference type="GO" id="GO:0043161">
    <property type="term" value="P:proteasome-mediated ubiquitin-dependent protein catabolic process"/>
    <property type="evidence" value="ECO:0007669"/>
    <property type="project" value="UniProtKB-UniRule"/>
</dbReference>
<comment type="function">
    <text evidence="6">Multiubiquitin chain receptor involved in modulation of proteasomal degradation. Involved in nucleotide excision repair.</text>
</comment>
<evidence type="ECO:0000256" key="7">
    <source>
        <dbReference type="SAM" id="MobiDB-lite"/>
    </source>
</evidence>
<evidence type="ECO:0000256" key="1">
    <source>
        <dbReference type="ARBA" id="ARBA00009878"/>
    </source>
</evidence>
<keyword evidence="4 6" id="KW-0234">DNA repair</keyword>
<dbReference type="PROSITE" id="PS50053">
    <property type="entry name" value="UBIQUITIN_2"/>
    <property type="match status" value="1"/>
</dbReference>
<dbReference type="PANTHER" id="PTHR10621:SF49">
    <property type="entry name" value="UBIQUITIN RECEPTOR RAD23D"/>
    <property type="match status" value="1"/>
</dbReference>
<dbReference type="EMBL" id="KB870811">
    <property type="protein sequence ID" value="EOA16806.1"/>
    <property type="molecule type" value="Genomic_DNA"/>
</dbReference>
<dbReference type="InterPro" id="IPR006636">
    <property type="entry name" value="STI1_HS-bd"/>
</dbReference>
<dbReference type="GO" id="GO:0070628">
    <property type="term" value="F:proteasome binding"/>
    <property type="evidence" value="ECO:0007669"/>
    <property type="project" value="TreeGrafter"/>
</dbReference>
<dbReference type="SUPFAM" id="SSF54236">
    <property type="entry name" value="Ubiquitin-like"/>
    <property type="match status" value="1"/>
</dbReference>
<dbReference type="GO" id="GO:0003684">
    <property type="term" value="F:damaged DNA binding"/>
    <property type="evidence" value="ECO:0007669"/>
    <property type="project" value="UniProtKB-UniRule"/>
</dbReference>
<evidence type="ECO:0000256" key="5">
    <source>
        <dbReference type="ARBA" id="ARBA00023242"/>
    </source>
</evidence>
<evidence type="ECO:0000259" key="9">
    <source>
        <dbReference type="PROSITE" id="PS50053"/>
    </source>
</evidence>
<dbReference type="InterPro" id="IPR000626">
    <property type="entry name" value="Ubiquitin-like_dom"/>
</dbReference>
<evidence type="ECO:0000259" key="8">
    <source>
        <dbReference type="PROSITE" id="PS50030"/>
    </source>
</evidence>
<dbReference type="Gene3D" id="1.10.8.10">
    <property type="entry name" value="DNA helicase RuvA subunit, C-terminal domain"/>
    <property type="match status" value="2"/>
</dbReference>
<dbReference type="SMART" id="SM00213">
    <property type="entry name" value="UBQ"/>
    <property type="match status" value="1"/>
</dbReference>
<dbReference type="SUPFAM" id="SSF46934">
    <property type="entry name" value="UBA-like"/>
    <property type="match status" value="2"/>
</dbReference>
<dbReference type="PROSITE" id="PS50030">
    <property type="entry name" value="UBA"/>
    <property type="match status" value="2"/>
</dbReference>
<feature type="compositionally biased region" description="Polar residues" evidence="7">
    <location>
        <begin position="112"/>
        <end position="124"/>
    </location>
</feature>
<dbReference type="PANTHER" id="PTHR10621">
    <property type="entry name" value="UV EXCISION REPAIR PROTEIN RAD23"/>
    <property type="match status" value="1"/>
</dbReference>
<dbReference type="InterPro" id="IPR004806">
    <property type="entry name" value="Rad23"/>
</dbReference>
<dbReference type="CDD" id="cd01805">
    <property type="entry name" value="Ubl_Rad23"/>
    <property type="match status" value="1"/>
</dbReference>
<feature type="region of interest" description="Disordered" evidence="7">
    <location>
        <begin position="206"/>
        <end position="250"/>
    </location>
</feature>
<dbReference type="FunFam" id="1.10.8.10:FF:000002">
    <property type="entry name" value="UV excision repair protein RAD23 homolog"/>
    <property type="match status" value="1"/>
</dbReference>
<dbReference type="Gene3D" id="1.10.10.540">
    <property type="entry name" value="XPC-binding domain"/>
    <property type="match status" value="1"/>
</dbReference>
<organism evidence="10 11">
    <name type="scientific">Capsella rubella</name>
    <dbReference type="NCBI Taxonomy" id="81985"/>
    <lineage>
        <taxon>Eukaryota</taxon>
        <taxon>Viridiplantae</taxon>
        <taxon>Streptophyta</taxon>
        <taxon>Embryophyta</taxon>
        <taxon>Tracheophyta</taxon>
        <taxon>Spermatophyta</taxon>
        <taxon>Magnoliopsida</taxon>
        <taxon>eudicotyledons</taxon>
        <taxon>Gunneridae</taxon>
        <taxon>Pentapetalae</taxon>
        <taxon>rosids</taxon>
        <taxon>malvids</taxon>
        <taxon>Brassicales</taxon>
        <taxon>Brassicaceae</taxon>
        <taxon>Camelineae</taxon>
        <taxon>Capsella</taxon>
    </lineage>
</organism>
<dbReference type="SMART" id="SM00727">
    <property type="entry name" value="STI1"/>
    <property type="match status" value="1"/>
</dbReference>
<evidence type="ECO:0000256" key="6">
    <source>
        <dbReference type="RuleBase" id="RU367049"/>
    </source>
</evidence>
<dbReference type="SUPFAM" id="SSF101238">
    <property type="entry name" value="XPC-binding domain"/>
    <property type="match status" value="1"/>
</dbReference>
<feature type="domain" description="Ubiquitin-like" evidence="9">
    <location>
        <begin position="1"/>
        <end position="78"/>
    </location>
</feature>
<dbReference type="InterPro" id="IPR015940">
    <property type="entry name" value="UBA"/>
</dbReference>
<comment type="subcellular location">
    <subcellularLocation>
        <location evidence="6">Nucleus</location>
    </subcellularLocation>
    <subcellularLocation>
        <location evidence="6">Cytoplasm</location>
    </subcellularLocation>
</comment>
<dbReference type="CDD" id="cd14382">
    <property type="entry name" value="UBA2_RAD23_plant"/>
    <property type="match status" value="1"/>
</dbReference>
<accession>R0F5Q2</accession>
<keyword evidence="2" id="KW-0677">Repeat</keyword>
<dbReference type="Proteomes" id="UP000029121">
    <property type="component" value="Unassembled WGS sequence"/>
</dbReference>
<dbReference type="PRINTS" id="PR01839">
    <property type="entry name" value="RAD23PROTEIN"/>
</dbReference>
<dbReference type="NCBIfam" id="TIGR00601">
    <property type="entry name" value="rad23"/>
    <property type="match status" value="1"/>
</dbReference>
<dbReference type="GO" id="GO:0043130">
    <property type="term" value="F:ubiquitin binding"/>
    <property type="evidence" value="ECO:0007669"/>
    <property type="project" value="UniProtKB-UniRule"/>
</dbReference>
<dbReference type="FunFam" id="3.10.20.90:FF:000069">
    <property type="entry name" value="UV excision repair protein RAD23"/>
    <property type="match status" value="1"/>
</dbReference>
<evidence type="ECO:0000256" key="3">
    <source>
        <dbReference type="ARBA" id="ARBA00022763"/>
    </source>
</evidence>
<keyword evidence="6" id="KW-0963">Cytoplasm</keyword>
<keyword evidence="5 6" id="KW-0539">Nucleus</keyword>
<sequence>MKVFVKTLSGTNFEIEVKPADTVSEVKKAIETVQGAQYPAAKQMLIHQGKVLKDETTLEENNVVEKSFIVIMLSKTKVSSSGASTASAPAPTPTPSATQAQPAQTVATPQVSAPTVSVPEPTSGTATAAAPAAAAASVQTDVYGQAASNLVAGTTLESTVQQILDMGGGSWDRDTVVRALRAAFNNPERAVEYLYSGIPAQAEVPPVAQAPSTGEQAANPQAQPQQAAPAAATGGPNANPLNLFPQGMPAADAGAGAGNLDFLRNSQQFQALRAMVQANPQILQPMLQELGKQNPQLVRLIQEHQADFLRLINEPVEGEENVMEQLEAAMPQAVTVTPEEREAIERLEAMGFDRAMVLEVFFACNKNEELAANYLLDHMHEFEDQ</sequence>
<feature type="compositionally biased region" description="Low complexity" evidence="7">
    <location>
        <begin position="206"/>
        <end position="240"/>
    </location>
</feature>
<dbReference type="InterPro" id="IPR029071">
    <property type="entry name" value="Ubiquitin-like_domsf"/>
</dbReference>
<reference evidence="11" key="1">
    <citation type="journal article" date="2013" name="Nat. Genet.">
        <title>The Capsella rubella genome and the genomic consequences of rapid mating system evolution.</title>
        <authorList>
            <person name="Slotte T."/>
            <person name="Hazzouri K.M."/>
            <person name="Agren J.A."/>
            <person name="Koenig D."/>
            <person name="Maumus F."/>
            <person name="Guo Y.L."/>
            <person name="Steige K."/>
            <person name="Platts A.E."/>
            <person name="Escobar J.S."/>
            <person name="Newman L.K."/>
            <person name="Wang W."/>
            <person name="Mandakova T."/>
            <person name="Vello E."/>
            <person name="Smith L.M."/>
            <person name="Henz S.R."/>
            <person name="Steffen J."/>
            <person name="Takuno S."/>
            <person name="Brandvain Y."/>
            <person name="Coop G."/>
            <person name="Andolfatto P."/>
            <person name="Hu T.T."/>
            <person name="Blanchette M."/>
            <person name="Clark R.M."/>
            <person name="Quesneville H."/>
            <person name="Nordborg M."/>
            <person name="Gaut B.S."/>
            <person name="Lysak M.A."/>
            <person name="Jenkins J."/>
            <person name="Grimwood J."/>
            <person name="Chapman J."/>
            <person name="Prochnik S."/>
            <person name="Shu S."/>
            <person name="Rokhsar D."/>
            <person name="Schmutz J."/>
            <person name="Weigel D."/>
            <person name="Wright S.I."/>
        </authorList>
    </citation>
    <scope>NUCLEOTIDE SEQUENCE [LARGE SCALE GENOMIC DNA]</scope>
    <source>
        <strain evidence="11">cv. Monte Gargano</strain>
    </source>
</reference>
<evidence type="ECO:0000256" key="4">
    <source>
        <dbReference type="ARBA" id="ARBA00023204"/>
    </source>
</evidence>
<evidence type="ECO:0000256" key="2">
    <source>
        <dbReference type="ARBA" id="ARBA00022737"/>
    </source>
</evidence>
<evidence type="ECO:0000313" key="11">
    <source>
        <dbReference type="Proteomes" id="UP000029121"/>
    </source>
</evidence>
<protein>
    <recommendedName>
        <fullName evidence="6">Ubiquitin receptor RAD23</fullName>
    </recommendedName>
    <alternativeName>
        <fullName evidence="6">DNA repair protein RAD23</fullName>
    </alternativeName>
</protein>
<dbReference type="Pfam" id="PF00240">
    <property type="entry name" value="ubiquitin"/>
    <property type="match status" value="1"/>
</dbReference>
<dbReference type="CDD" id="cd14379">
    <property type="entry name" value="UBA1_Rad23_plant"/>
    <property type="match status" value="1"/>
</dbReference>
<proteinExistence type="inferred from homology"/>
<feature type="domain" description="UBA" evidence="8">
    <location>
        <begin position="154"/>
        <end position="197"/>
    </location>
</feature>
<dbReference type="Pfam" id="PF00627">
    <property type="entry name" value="UBA"/>
    <property type="match status" value="2"/>
</dbReference>
<dbReference type="GO" id="GO:0031593">
    <property type="term" value="F:polyubiquitin modification-dependent protein binding"/>
    <property type="evidence" value="ECO:0007669"/>
    <property type="project" value="UniProtKB-UniRule"/>
</dbReference>
<dbReference type="OrthoDB" id="419317at2759"/>
<name>R0F5Q2_9BRAS</name>
<comment type="similarity">
    <text evidence="1 6">Belongs to the RAD23 family.</text>
</comment>
<feature type="compositionally biased region" description="Low complexity" evidence="7">
    <location>
        <begin position="81"/>
        <end position="111"/>
    </location>
</feature>
<dbReference type="Pfam" id="PF09280">
    <property type="entry name" value="XPC-binding"/>
    <property type="match status" value="1"/>
</dbReference>
<feature type="region of interest" description="Disordered" evidence="7">
    <location>
        <begin position="81"/>
        <end position="125"/>
    </location>
</feature>
<feature type="domain" description="UBA" evidence="8">
    <location>
        <begin position="337"/>
        <end position="378"/>
    </location>
</feature>
<keyword evidence="11" id="KW-1185">Reference proteome</keyword>